<dbReference type="FunFam" id="3.40.30.10:FF:000201">
    <property type="entry name" value="Protein disulfide isomerase-like 1-5"/>
    <property type="match status" value="1"/>
</dbReference>
<keyword evidence="9" id="KW-0325">Glycoprotein</keyword>
<comment type="function">
    <text evidence="12">Acts as a protein-folding catalyst that interacts with nascent polypeptides to catalyze the formation, isomerization, and reduction or oxidation of disulfide bonds.</text>
</comment>
<dbReference type="AlphaFoldDB" id="A0A7G2E1P0"/>
<dbReference type="Gene3D" id="3.40.30.10">
    <property type="entry name" value="Glutaredoxin"/>
    <property type="match status" value="4"/>
</dbReference>
<comment type="subcellular location">
    <subcellularLocation>
        <location evidence="2">Endoplasmic reticulum lumen</location>
    </subcellularLocation>
</comment>
<evidence type="ECO:0000256" key="9">
    <source>
        <dbReference type="ARBA" id="ARBA00023180"/>
    </source>
</evidence>
<evidence type="ECO:0000256" key="1">
    <source>
        <dbReference type="ARBA" id="ARBA00001182"/>
    </source>
</evidence>
<evidence type="ECO:0000256" key="3">
    <source>
        <dbReference type="ARBA" id="ARBA00006347"/>
    </source>
</evidence>
<evidence type="ECO:0000256" key="13">
    <source>
        <dbReference type="SAM" id="MobiDB-lite"/>
    </source>
</evidence>
<organism evidence="15 16">
    <name type="scientific">Arabidopsis thaliana</name>
    <name type="common">Mouse-ear cress</name>
    <dbReference type="NCBI Taxonomy" id="3702"/>
    <lineage>
        <taxon>Eukaryota</taxon>
        <taxon>Viridiplantae</taxon>
        <taxon>Streptophyta</taxon>
        <taxon>Embryophyta</taxon>
        <taxon>Tracheophyta</taxon>
        <taxon>Spermatophyta</taxon>
        <taxon>Magnoliopsida</taxon>
        <taxon>eudicotyledons</taxon>
        <taxon>Gunneridae</taxon>
        <taxon>Pentapetalae</taxon>
        <taxon>rosids</taxon>
        <taxon>malvids</taxon>
        <taxon>Brassicales</taxon>
        <taxon>Brassicaceae</taxon>
        <taxon>Camelineae</taxon>
        <taxon>Arabidopsis</taxon>
    </lineage>
</organism>
<evidence type="ECO:0000256" key="12">
    <source>
        <dbReference type="ARBA" id="ARBA00054003"/>
    </source>
</evidence>
<dbReference type="Proteomes" id="UP000516314">
    <property type="component" value="Chromosome 1"/>
</dbReference>
<keyword evidence="6" id="KW-0677">Repeat</keyword>
<dbReference type="EMBL" id="LR881466">
    <property type="protein sequence ID" value="CAD5315315.1"/>
    <property type="molecule type" value="Genomic_DNA"/>
</dbReference>
<accession>A0A7G2E1P0</accession>
<evidence type="ECO:0000313" key="15">
    <source>
        <dbReference type="EMBL" id="CAD5315315.1"/>
    </source>
</evidence>
<dbReference type="CDD" id="cd02981">
    <property type="entry name" value="PDI_b_family"/>
    <property type="match status" value="1"/>
</dbReference>
<sequence>MDNDGELLAVDEQLQEDRPEQQSEAETVSKAQRIVLELNGDNTKRVIDGNEFVMVLGYAPWCARSAELMPRFAEAATALKEIGSSVLMAKIDGDRYSKIASELEIKGFPTLLLFVNGTSLTYNGGSSAEDIVIGCKRRLNFEGSENNEFVKAAKSDDEIQFVETSDSNVAKLLFPDLKTNNVFIGLVKTEAERYTVYDGSYKMEKILEFLGSNKFPLITKLTETNTVWVYSSPVKLQVMLFSKADDFLKLAQPLEDIARKYKSKLMFIYVDITNENLAMPFLTLFGIEAGNKTVVAAFDYNLNSKYLLESDPSLNSIEEFCSGLAHGTVSRYYRSEPVPDNENASIVTVVGKTFDELVLNSRKNVLLEVHTPWCMNCKALSKQVEKLAKHFKGFDNLVFARIDASANEHTKLQADDEYPMILLDKSGQKAKPLKLSTKLSAKDMAVFINEELKPKDGSAKDEL</sequence>
<gene>
    <name evidence="15" type="ORF">AT9943_LOCUS3693</name>
</gene>
<dbReference type="CDD" id="cd02961">
    <property type="entry name" value="PDI_a_family"/>
    <property type="match status" value="1"/>
</dbReference>
<feature type="domain" description="Thioredoxin" evidence="14">
    <location>
        <begin position="14"/>
        <end position="144"/>
    </location>
</feature>
<dbReference type="CDD" id="cd02995">
    <property type="entry name" value="PDI_a_PDI_a'_C"/>
    <property type="match status" value="1"/>
</dbReference>
<dbReference type="PANTHER" id="PTHR18929:SF189">
    <property type="entry name" value="PROTEIN DISULFIDE ISOMERASE-LIKE 1-5-RELATED"/>
    <property type="match status" value="1"/>
</dbReference>
<evidence type="ECO:0000256" key="5">
    <source>
        <dbReference type="ARBA" id="ARBA00022729"/>
    </source>
</evidence>
<feature type="domain" description="Thioredoxin" evidence="14">
    <location>
        <begin position="332"/>
        <end position="453"/>
    </location>
</feature>
<dbReference type="FunFam" id="3.40.30.10:FF:000204">
    <property type="entry name" value="Protein disulfide isomerase-like 1-6"/>
    <property type="match status" value="1"/>
</dbReference>
<feature type="region of interest" description="Disordered" evidence="13">
    <location>
        <begin position="1"/>
        <end position="26"/>
    </location>
</feature>
<keyword evidence="7" id="KW-0256">Endoplasmic reticulum</keyword>
<keyword evidence="10" id="KW-0413">Isomerase</keyword>
<dbReference type="Pfam" id="PF13848">
    <property type="entry name" value="Thioredoxin_6"/>
    <property type="match status" value="1"/>
</dbReference>
<dbReference type="EC" id="5.3.4.1" evidence="4"/>
<proteinExistence type="inferred from homology"/>
<evidence type="ECO:0000256" key="10">
    <source>
        <dbReference type="ARBA" id="ARBA00023235"/>
    </source>
</evidence>
<evidence type="ECO:0000256" key="7">
    <source>
        <dbReference type="ARBA" id="ARBA00022824"/>
    </source>
</evidence>
<protein>
    <recommendedName>
        <fullName evidence="4">protein disulfide-isomerase</fullName>
        <ecNumber evidence="4">5.3.4.1</ecNumber>
    </recommendedName>
</protein>
<dbReference type="Pfam" id="PF00085">
    <property type="entry name" value="Thioredoxin"/>
    <property type="match status" value="2"/>
</dbReference>
<dbReference type="GO" id="GO:0005788">
    <property type="term" value="C:endoplasmic reticulum lumen"/>
    <property type="evidence" value="ECO:0007669"/>
    <property type="project" value="UniProtKB-SubCell"/>
</dbReference>
<evidence type="ECO:0000256" key="2">
    <source>
        <dbReference type="ARBA" id="ARBA00004319"/>
    </source>
</evidence>
<evidence type="ECO:0000256" key="11">
    <source>
        <dbReference type="ARBA" id="ARBA00023284"/>
    </source>
</evidence>
<reference evidence="15 16" key="1">
    <citation type="submission" date="2020-09" db="EMBL/GenBank/DDBJ databases">
        <authorList>
            <person name="Ashkenazy H."/>
        </authorList>
    </citation>
    <scope>NUCLEOTIDE SEQUENCE [LARGE SCALE GENOMIC DNA]</scope>
    <source>
        <strain evidence="16">cv. Cdm-0</strain>
    </source>
</reference>
<evidence type="ECO:0000256" key="6">
    <source>
        <dbReference type="ARBA" id="ARBA00022737"/>
    </source>
</evidence>
<dbReference type="FunFam" id="3.40.30.10:FF:000134">
    <property type="entry name" value="Protein disulfide-isomerase"/>
    <property type="match status" value="1"/>
</dbReference>
<dbReference type="InterPro" id="IPR013766">
    <property type="entry name" value="Thioredoxin_domain"/>
</dbReference>
<keyword evidence="5" id="KW-0732">Signal</keyword>
<evidence type="ECO:0000256" key="8">
    <source>
        <dbReference type="ARBA" id="ARBA00023157"/>
    </source>
</evidence>
<dbReference type="PROSITE" id="PS51352">
    <property type="entry name" value="THIOREDOXIN_2"/>
    <property type="match status" value="2"/>
</dbReference>
<name>A0A7G2E1P0_ARATH</name>
<dbReference type="InterPro" id="IPR036249">
    <property type="entry name" value="Thioredoxin-like_sf"/>
</dbReference>
<dbReference type="SUPFAM" id="SSF52833">
    <property type="entry name" value="Thioredoxin-like"/>
    <property type="match status" value="4"/>
</dbReference>
<comment type="similarity">
    <text evidence="3">Belongs to the protein disulfide isomerase family.</text>
</comment>
<dbReference type="GO" id="GO:0003756">
    <property type="term" value="F:protein disulfide isomerase activity"/>
    <property type="evidence" value="ECO:0007669"/>
    <property type="project" value="UniProtKB-EC"/>
</dbReference>
<comment type="catalytic activity">
    <reaction evidence="1">
        <text>Catalyzes the rearrangement of -S-S- bonds in proteins.</text>
        <dbReference type="EC" id="5.3.4.1"/>
    </reaction>
</comment>
<dbReference type="PANTHER" id="PTHR18929">
    <property type="entry name" value="PROTEIN DISULFIDE ISOMERASE"/>
    <property type="match status" value="1"/>
</dbReference>
<keyword evidence="8" id="KW-1015">Disulfide bond</keyword>
<keyword evidence="11" id="KW-0676">Redox-active center</keyword>
<dbReference type="CDD" id="cd02982">
    <property type="entry name" value="PDI_b'_family"/>
    <property type="match status" value="1"/>
</dbReference>
<evidence type="ECO:0000259" key="14">
    <source>
        <dbReference type="PROSITE" id="PS51352"/>
    </source>
</evidence>
<evidence type="ECO:0000313" key="16">
    <source>
        <dbReference type="Proteomes" id="UP000516314"/>
    </source>
</evidence>
<evidence type="ECO:0000256" key="4">
    <source>
        <dbReference type="ARBA" id="ARBA00012723"/>
    </source>
</evidence>